<name>A0AAE0KIX4_9PEZI</name>
<reference evidence="2" key="1">
    <citation type="journal article" date="2023" name="Mol. Phylogenet. Evol.">
        <title>Genome-scale phylogeny and comparative genomics of the fungal order Sordariales.</title>
        <authorList>
            <person name="Hensen N."/>
            <person name="Bonometti L."/>
            <person name="Westerberg I."/>
            <person name="Brannstrom I.O."/>
            <person name="Guillou S."/>
            <person name="Cros-Aarteil S."/>
            <person name="Calhoun S."/>
            <person name="Haridas S."/>
            <person name="Kuo A."/>
            <person name="Mondo S."/>
            <person name="Pangilinan J."/>
            <person name="Riley R."/>
            <person name="LaButti K."/>
            <person name="Andreopoulos B."/>
            <person name="Lipzen A."/>
            <person name="Chen C."/>
            <person name="Yan M."/>
            <person name="Daum C."/>
            <person name="Ng V."/>
            <person name="Clum A."/>
            <person name="Steindorff A."/>
            <person name="Ohm R.A."/>
            <person name="Martin F."/>
            <person name="Silar P."/>
            <person name="Natvig D.O."/>
            <person name="Lalanne C."/>
            <person name="Gautier V."/>
            <person name="Ament-Velasquez S.L."/>
            <person name="Kruys A."/>
            <person name="Hutchinson M.I."/>
            <person name="Powell A.J."/>
            <person name="Barry K."/>
            <person name="Miller A.N."/>
            <person name="Grigoriev I.V."/>
            <person name="Debuchy R."/>
            <person name="Gladieux P."/>
            <person name="Hiltunen Thoren M."/>
            <person name="Johannesson H."/>
        </authorList>
    </citation>
    <scope>NUCLEOTIDE SEQUENCE</scope>
    <source>
        <strain evidence="2">CBS 232.78</strain>
    </source>
</reference>
<feature type="compositionally biased region" description="Low complexity" evidence="1">
    <location>
        <begin position="109"/>
        <end position="153"/>
    </location>
</feature>
<protein>
    <submittedName>
        <fullName evidence="2">Uncharacterized protein</fullName>
    </submittedName>
</protein>
<feature type="compositionally biased region" description="Basic and acidic residues" evidence="1">
    <location>
        <begin position="192"/>
        <end position="237"/>
    </location>
</feature>
<accession>A0AAE0KIX4</accession>
<proteinExistence type="predicted"/>
<dbReference type="EMBL" id="JAULSW010000006">
    <property type="protein sequence ID" value="KAK3377603.1"/>
    <property type="molecule type" value="Genomic_DNA"/>
</dbReference>
<feature type="compositionally biased region" description="Polar residues" evidence="1">
    <location>
        <begin position="58"/>
        <end position="73"/>
    </location>
</feature>
<comment type="caution">
    <text evidence="2">The sequence shown here is derived from an EMBL/GenBank/DDBJ whole genome shotgun (WGS) entry which is preliminary data.</text>
</comment>
<dbReference type="AlphaFoldDB" id="A0AAE0KIX4"/>
<reference evidence="2" key="2">
    <citation type="submission" date="2023-06" db="EMBL/GenBank/DDBJ databases">
        <authorList>
            <consortium name="Lawrence Berkeley National Laboratory"/>
            <person name="Haridas S."/>
            <person name="Hensen N."/>
            <person name="Bonometti L."/>
            <person name="Westerberg I."/>
            <person name="Brannstrom I.O."/>
            <person name="Guillou S."/>
            <person name="Cros-Aarteil S."/>
            <person name="Calhoun S."/>
            <person name="Kuo A."/>
            <person name="Mondo S."/>
            <person name="Pangilinan J."/>
            <person name="Riley R."/>
            <person name="LaButti K."/>
            <person name="Andreopoulos B."/>
            <person name="Lipzen A."/>
            <person name="Chen C."/>
            <person name="Yanf M."/>
            <person name="Daum C."/>
            <person name="Ng V."/>
            <person name="Clum A."/>
            <person name="Steindorff A."/>
            <person name="Ohm R."/>
            <person name="Martin F."/>
            <person name="Silar P."/>
            <person name="Natvig D."/>
            <person name="Lalanne C."/>
            <person name="Gautier V."/>
            <person name="Ament-velasquez S.L."/>
            <person name="Kruys A."/>
            <person name="Hutchinson M.I."/>
            <person name="Powell A.J."/>
            <person name="Barry K."/>
            <person name="Miller A.N."/>
            <person name="Grigoriev I.V."/>
            <person name="Debuchy R."/>
            <person name="Gladieux P."/>
            <person name="Thoren M.H."/>
            <person name="Johannesson H."/>
        </authorList>
    </citation>
    <scope>NUCLEOTIDE SEQUENCE</scope>
    <source>
        <strain evidence="2">CBS 232.78</strain>
    </source>
</reference>
<feature type="region of interest" description="Disordered" evidence="1">
    <location>
        <begin position="55"/>
        <end position="75"/>
    </location>
</feature>
<organism evidence="2 3">
    <name type="scientific">Podospora didyma</name>
    <dbReference type="NCBI Taxonomy" id="330526"/>
    <lineage>
        <taxon>Eukaryota</taxon>
        <taxon>Fungi</taxon>
        <taxon>Dikarya</taxon>
        <taxon>Ascomycota</taxon>
        <taxon>Pezizomycotina</taxon>
        <taxon>Sordariomycetes</taxon>
        <taxon>Sordariomycetidae</taxon>
        <taxon>Sordariales</taxon>
        <taxon>Podosporaceae</taxon>
        <taxon>Podospora</taxon>
    </lineage>
</organism>
<dbReference type="Proteomes" id="UP001285441">
    <property type="component" value="Unassembled WGS sequence"/>
</dbReference>
<evidence type="ECO:0000256" key="1">
    <source>
        <dbReference type="SAM" id="MobiDB-lite"/>
    </source>
</evidence>
<feature type="region of interest" description="Disordered" evidence="1">
    <location>
        <begin position="107"/>
        <end position="237"/>
    </location>
</feature>
<evidence type="ECO:0000313" key="3">
    <source>
        <dbReference type="Proteomes" id="UP001285441"/>
    </source>
</evidence>
<evidence type="ECO:0000313" key="2">
    <source>
        <dbReference type="EMBL" id="KAK3377603.1"/>
    </source>
</evidence>
<keyword evidence="3" id="KW-1185">Reference proteome</keyword>
<gene>
    <name evidence="2" type="ORF">B0H63DRAFT_561740</name>
</gene>
<sequence length="266" mass="31768">MSAWREIVDDRTPLYLVKSFLGWISVTSIELANRDQVVERVSRLEPILPRPRRPFRNSLCNTTRTNNNTPESNEQFKKLNYAWEVVQQDIENRKHRPTQTLPDFRQQQERAYQQARQAQQQKQQQKQPQQQQQKPPQQQQQQKPQQPSSQQPPHHQRNNQCPPPQPGPSPSFRNAGYAHTYNKSADPGYMKWKKEEQKARQELRRESGRQEQSRQSLKKESERQEQMRHFLKTESERLESTCKALKRECERQKEVCEDQRRMKSGT</sequence>